<feature type="transmembrane region" description="Helical" evidence="1">
    <location>
        <begin position="128"/>
        <end position="148"/>
    </location>
</feature>
<feature type="transmembrane region" description="Helical" evidence="1">
    <location>
        <begin position="56"/>
        <end position="73"/>
    </location>
</feature>
<evidence type="ECO:0008006" key="4">
    <source>
        <dbReference type="Google" id="ProtNLM"/>
    </source>
</evidence>
<dbReference type="Proteomes" id="UP001597110">
    <property type="component" value="Unassembled WGS sequence"/>
</dbReference>
<keyword evidence="1" id="KW-1133">Transmembrane helix</keyword>
<gene>
    <name evidence="2" type="ORF">ACFQ0E_03490</name>
</gene>
<accession>A0ABW2YAM3</accession>
<name>A0ABW2YAM3_9GAMM</name>
<feature type="transmembrane region" description="Helical" evidence="1">
    <location>
        <begin position="30"/>
        <end position="50"/>
    </location>
</feature>
<evidence type="ECO:0000313" key="3">
    <source>
        <dbReference type="Proteomes" id="UP001597110"/>
    </source>
</evidence>
<evidence type="ECO:0000313" key="2">
    <source>
        <dbReference type="EMBL" id="MFD0724656.1"/>
    </source>
</evidence>
<reference evidence="3" key="1">
    <citation type="journal article" date="2019" name="Int. J. Syst. Evol. Microbiol.">
        <title>The Global Catalogue of Microorganisms (GCM) 10K type strain sequencing project: providing services to taxonomists for standard genome sequencing and annotation.</title>
        <authorList>
            <consortium name="The Broad Institute Genomics Platform"/>
            <consortium name="The Broad Institute Genome Sequencing Center for Infectious Disease"/>
            <person name="Wu L."/>
            <person name="Ma J."/>
        </authorList>
    </citation>
    <scope>NUCLEOTIDE SEQUENCE [LARGE SCALE GENOMIC DNA]</scope>
    <source>
        <strain evidence="3">CCUG 55585</strain>
    </source>
</reference>
<keyword evidence="1" id="KW-0812">Transmembrane</keyword>
<proteinExistence type="predicted"/>
<organism evidence="2 3">
    <name type="scientific">Lysobacter brunescens</name>
    <dbReference type="NCBI Taxonomy" id="262323"/>
    <lineage>
        <taxon>Bacteria</taxon>
        <taxon>Pseudomonadati</taxon>
        <taxon>Pseudomonadota</taxon>
        <taxon>Gammaproteobacteria</taxon>
        <taxon>Lysobacterales</taxon>
        <taxon>Lysobacteraceae</taxon>
        <taxon>Lysobacter</taxon>
    </lineage>
</organism>
<evidence type="ECO:0000256" key="1">
    <source>
        <dbReference type="SAM" id="Phobius"/>
    </source>
</evidence>
<keyword evidence="3" id="KW-1185">Reference proteome</keyword>
<sequence length="150" mass="15998">MTDRDTPQPLDTHDRARCAVVARRMDAAQVLGLLGLACTGVMLLCMAAGAWRNEDLVFALATALLGMVERYFALRLRLDAGLFADLASGRIADLAALDTGLAAIGVRASAPTHPPRPLDARIAGGRRLWRWHLAVVLVQAAMTLLAVVSS</sequence>
<dbReference type="RefSeq" id="WP_386822308.1">
    <property type="nucleotide sequence ID" value="NZ_JBHTIF010000001.1"/>
</dbReference>
<dbReference type="EMBL" id="JBHTIF010000001">
    <property type="protein sequence ID" value="MFD0724656.1"/>
    <property type="molecule type" value="Genomic_DNA"/>
</dbReference>
<protein>
    <recommendedName>
        <fullName evidence="4">Transmembrane protein</fullName>
    </recommendedName>
</protein>
<keyword evidence="1" id="KW-0472">Membrane</keyword>
<comment type="caution">
    <text evidence="2">The sequence shown here is derived from an EMBL/GenBank/DDBJ whole genome shotgun (WGS) entry which is preliminary data.</text>
</comment>